<evidence type="ECO:0000313" key="1">
    <source>
        <dbReference type="EMBL" id="SVC60740.1"/>
    </source>
</evidence>
<dbReference type="EMBL" id="UINC01100576">
    <property type="protein sequence ID" value="SVC60740.1"/>
    <property type="molecule type" value="Genomic_DNA"/>
</dbReference>
<feature type="non-terminal residue" evidence="1">
    <location>
        <position position="71"/>
    </location>
</feature>
<accession>A0A382NJ80</accession>
<reference evidence="1" key="1">
    <citation type="submission" date="2018-05" db="EMBL/GenBank/DDBJ databases">
        <authorList>
            <person name="Lanie J.A."/>
            <person name="Ng W.-L."/>
            <person name="Kazmierczak K.M."/>
            <person name="Andrzejewski T.M."/>
            <person name="Davidsen T.M."/>
            <person name="Wayne K.J."/>
            <person name="Tettelin H."/>
            <person name="Glass J.I."/>
            <person name="Rusch D."/>
            <person name="Podicherti R."/>
            <person name="Tsui H.-C.T."/>
            <person name="Winkler M.E."/>
        </authorList>
    </citation>
    <scope>NUCLEOTIDE SEQUENCE</scope>
</reference>
<dbReference type="InterPro" id="IPR006538">
    <property type="entry name" value="CobT"/>
</dbReference>
<sequence length="71" mass="8196">MEIILQGKRIRVQGNQVRVPKPRPENTKGDLDLMRGRLDALALRTLHSNEKVYEKYKPSGRMASKLYSTLE</sequence>
<organism evidence="1">
    <name type="scientific">marine metagenome</name>
    <dbReference type="NCBI Taxonomy" id="408172"/>
    <lineage>
        <taxon>unclassified sequences</taxon>
        <taxon>metagenomes</taxon>
        <taxon>ecological metagenomes</taxon>
    </lineage>
</organism>
<proteinExistence type="predicted"/>
<name>A0A382NJ80_9ZZZZ</name>
<protein>
    <submittedName>
        <fullName evidence="1">Uncharacterized protein</fullName>
    </submittedName>
</protein>
<dbReference type="GO" id="GO:0009236">
    <property type="term" value="P:cobalamin biosynthetic process"/>
    <property type="evidence" value="ECO:0007669"/>
    <property type="project" value="InterPro"/>
</dbReference>
<dbReference type="Pfam" id="PF06213">
    <property type="entry name" value="CobT"/>
    <property type="match status" value="1"/>
</dbReference>
<gene>
    <name evidence="1" type="ORF">METZ01_LOCUS313594</name>
</gene>
<dbReference type="AlphaFoldDB" id="A0A382NJ80"/>